<comment type="caution">
    <text evidence="6">The sequence shown here is derived from an EMBL/GenBank/DDBJ whole genome shotgun (WGS) entry which is preliminary data.</text>
</comment>
<keyword evidence="1" id="KW-0805">Transcription regulation</keyword>
<dbReference type="Gene3D" id="1.10.260.40">
    <property type="entry name" value="lambda repressor-like DNA-binding domains"/>
    <property type="match status" value="1"/>
</dbReference>
<dbReference type="SUPFAM" id="SSF53822">
    <property type="entry name" value="Periplasmic binding protein-like I"/>
    <property type="match status" value="1"/>
</dbReference>
<dbReference type="EMBL" id="RZNZ01000004">
    <property type="protein sequence ID" value="KAA8821433.1"/>
    <property type="molecule type" value="Genomic_DNA"/>
</dbReference>
<evidence type="ECO:0000256" key="3">
    <source>
        <dbReference type="ARBA" id="ARBA00023163"/>
    </source>
</evidence>
<dbReference type="EMBL" id="RZOA01000003">
    <property type="protein sequence ID" value="KAA8824378.1"/>
    <property type="molecule type" value="Genomic_DNA"/>
</dbReference>
<dbReference type="InterPro" id="IPR010982">
    <property type="entry name" value="Lambda_DNA-bd_dom_sf"/>
</dbReference>
<dbReference type="InterPro" id="IPR000843">
    <property type="entry name" value="HTH_LacI"/>
</dbReference>
<gene>
    <name evidence="6" type="ORF">EM848_02615</name>
    <name evidence="5" type="ORF">EMO90_04595</name>
</gene>
<dbReference type="Proteomes" id="UP000374630">
    <property type="component" value="Unassembled WGS sequence"/>
</dbReference>
<protein>
    <submittedName>
        <fullName evidence="6">LacI family transcriptional regulator</fullName>
    </submittedName>
</protein>
<dbReference type="GO" id="GO:0000976">
    <property type="term" value="F:transcription cis-regulatory region binding"/>
    <property type="evidence" value="ECO:0007669"/>
    <property type="project" value="TreeGrafter"/>
</dbReference>
<dbReference type="PROSITE" id="PS00356">
    <property type="entry name" value="HTH_LACI_1"/>
    <property type="match status" value="1"/>
</dbReference>
<evidence type="ECO:0000256" key="1">
    <source>
        <dbReference type="ARBA" id="ARBA00023015"/>
    </source>
</evidence>
<dbReference type="PANTHER" id="PTHR30146:SF109">
    <property type="entry name" value="HTH-TYPE TRANSCRIPTIONAL REGULATOR GALS"/>
    <property type="match status" value="1"/>
</dbReference>
<dbReference type="OrthoDB" id="3258243at2"/>
<evidence type="ECO:0000313" key="5">
    <source>
        <dbReference type="EMBL" id="KAA8821433.1"/>
    </source>
</evidence>
<evidence type="ECO:0000313" key="7">
    <source>
        <dbReference type="Proteomes" id="UP000345527"/>
    </source>
</evidence>
<dbReference type="Pfam" id="PF00356">
    <property type="entry name" value="LacI"/>
    <property type="match status" value="1"/>
</dbReference>
<feature type="domain" description="HTH lacI-type" evidence="4">
    <location>
        <begin position="20"/>
        <end position="79"/>
    </location>
</feature>
<accession>A0A5J5E552</accession>
<dbReference type="InterPro" id="IPR046335">
    <property type="entry name" value="LacI/GalR-like_sensor"/>
</dbReference>
<reference evidence="7 8" key="1">
    <citation type="journal article" date="2019" name="Syst. Appl. Microbiol.">
        <title>Characterization of Bifidobacterium species in feaces of the Egyptian fruit bat: Description of B. vespertilionis sp. nov. and B. rousetti sp. nov.</title>
        <authorList>
            <person name="Modesto M."/>
            <person name="Satti M."/>
            <person name="Watanabe K."/>
            <person name="Puglisi E."/>
            <person name="Morelli L."/>
            <person name="Huang C.-H."/>
            <person name="Liou J.-S."/>
            <person name="Miyashita M."/>
            <person name="Tamura T."/>
            <person name="Saito S."/>
            <person name="Mori K."/>
            <person name="Huang L."/>
            <person name="Sciavilla P."/>
            <person name="Sandri C."/>
            <person name="Spiezio C."/>
            <person name="Vitali F."/>
            <person name="Cavalieri D."/>
            <person name="Perpetuini G."/>
            <person name="Tofalo R."/>
            <person name="Bonetti A."/>
            <person name="Arita M."/>
            <person name="Mattarelli P."/>
        </authorList>
    </citation>
    <scope>NUCLEOTIDE SEQUENCE [LARGE SCALE GENOMIC DNA]</scope>
    <source>
        <strain evidence="5 8">RST16</strain>
        <strain evidence="6 7">RST8</strain>
    </source>
</reference>
<dbReference type="SUPFAM" id="SSF47413">
    <property type="entry name" value="lambda repressor-like DNA-binding domains"/>
    <property type="match status" value="1"/>
</dbReference>
<proteinExistence type="predicted"/>
<dbReference type="Pfam" id="PF13377">
    <property type="entry name" value="Peripla_BP_3"/>
    <property type="match status" value="1"/>
</dbReference>
<dbReference type="AlphaFoldDB" id="A0A5J5E552"/>
<evidence type="ECO:0000256" key="2">
    <source>
        <dbReference type="ARBA" id="ARBA00023125"/>
    </source>
</evidence>
<dbReference type="CDD" id="cd06267">
    <property type="entry name" value="PBP1_LacI_sugar_binding-like"/>
    <property type="match status" value="1"/>
</dbReference>
<sequence length="345" mass="37460">MPDAAGWSPLGRYSEGMAKVTIRDVAAAAGVSAATVSRALTQPGRVTLETAERIRRIADEMGYRARKVDVDPMQAALVGEIAALVPDLRYPIFADYLHGVQTQCDGRGYALAVSVTSDRGDVERELINRCLKRADGLILIASRVPDTVIRKAAQTKPVVVVNRLARGVQSVVVDDRPSVEAAVMKLKRLGHTSITYVPGSDSSWQNGLRWQALLTVCQREGIRLRRVERAYDSDYAFDTANVDRFLDKPTTAIVAYNDGVAVDFVRELAARGVQVPRDVSVIGFDATMEGRLNHPQLATITVDRQKVGEVAAAKLIERILHVGGPSVAPEVLHSRFEPGESLGPA</sequence>
<keyword evidence="2" id="KW-0238">DNA-binding</keyword>
<evidence type="ECO:0000313" key="8">
    <source>
        <dbReference type="Proteomes" id="UP000374630"/>
    </source>
</evidence>
<dbReference type="SMART" id="SM00354">
    <property type="entry name" value="HTH_LACI"/>
    <property type="match status" value="1"/>
</dbReference>
<evidence type="ECO:0000259" key="4">
    <source>
        <dbReference type="PROSITE" id="PS50932"/>
    </source>
</evidence>
<name>A0A5J5E552_9BIFI</name>
<keyword evidence="8" id="KW-1185">Reference proteome</keyword>
<keyword evidence="3" id="KW-0804">Transcription</keyword>
<organism evidence="6 7">
    <name type="scientific">Bifidobacterium vespertilionis</name>
    <dbReference type="NCBI Taxonomy" id="2562524"/>
    <lineage>
        <taxon>Bacteria</taxon>
        <taxon>Bacillati</taxon>
        <taxon>Actinomycetota</taxon>
        <taxon>Actinomycetes</taxon>
        <taxon>Bifidobacteriales</taxon>
        <taxon>Bifidobacteriaceae</taxon>
        <taxon>Bifidobacterium</taxon>
    </lineage>
</organism>
<dbReference type="PANTHER" id="PTHR30146">
    <property type="entry name" value="LACI-RELATED TRANSCRIPTIONAL REPRESSOR"/>
    <property type="match status" value="1"/>
</dbReference>
<dbReference type="InterPro" id="IPR028082">
    <property type="entry name" value="Peripla_BP_I"/>
</dbReference>
<evidence type="ECO:0000313" key="6">
    <source>
        <dbReference type="EMBL" id="KAA8824378.1"/>
    </source>
</evidence>
<dbReference type="PROSITE" id="PS50932">
    <property type="entry name" value="HTH_LACI_2"/>
    <property type="match status" value="1"/>
</dbReference>
<dbReference type="Proteomes" id="UP000345527">
    <property type="component" value="Unassembled WGS sequence"/>
</dbReference>
<dbReference type="GO" id="GO:0003700">
    <property type="term" value="F:DNA-binding transcription factor activity"/>
    <property type="evidence" value="ECO:0007669"/>
    <property type="project" value="TreeGrafter"/>
</dbReference>
<dbReference type="Gene3D" id="3.40.50.2300">
    <property type="match status" value="2"/>
</dbReference>